<evidence type="ECO:0000313" key="2">
    <source>
        <dbReference type="Proteomes" id="UP000003544"/>
    </source>
</evidence>
<protein>
    <submittedName>
        <fullName evidence="1">Uncharacterized protein</fullName>
    </submittedName>
</protein>
<evidence type="ECO:0000313" key="1">
    <source>
        <dbReference type="EMBL" id="EGL53046.1"/>
    </source>
</evidence>
<name>F5T1G0_9GAMM</name>
<sequence length="38" mass="4322">MVLWGWLLNNCGADLTDKKKPGSARLDEEYDLEVKLSI</sequence>
<comment type="caution">
    <text evidence="1">The sequence shown here is derived from an EMBL/GenBank/DDBJ whole genome shotgun (WGS) entry which is preliminary data.</text>
</comment>
<dbReference type="Proteomes" id="UP000003544">
    <property type="component" value="Unassembled WGS sequence"/>
</dbReference>
<dbReference type="EMBL" id="AFIG01000003">
    <property type="protein sequence ID" value="EGL53046.1"/>
    <property type="molecule type" value="Genomic_DNA"/>
</dbReference>
<keyword evidence="2" id="KW-1185">Reference proteome</keyword>
<proteinExistence type="predicted"/>
<reference evidence="1 2" key="1">
    <citation type="journal article" date="2011" name="J. Bacteriol.">
        <title>Draft genome sequence of Methylophaga aminisulfidivorans MP T.</title>
        <authorList>
            <person name="Han G.H."/>
            <person name="Kim W."/>
            <person name="Chun J."/>
            <person name="Kim S.W."/>
        </authorList>
    </citation>
    <scope>NUCLEOTIDE SEQUENCE [LARGE SCALE GENOMIC DNA]</scope>
    <source>
        <strain evidence="2">MP(T)</strain>
    </source>
</reference>
<dbReference type="AlphaFoldDB" id="F5T1G0"/>
<organism evidence="1 2">
    <name type="scientific">Methylophaga aminisulfidivorans MP</name>
    <dbReference type="NCBI Taxonomy" id="1026882"/>
    <lineage>
        <taxon>Bacteria</taxon>
        <taxon>Pseudomonadati</taxon>
        <taxon>Pseudomonadota</taxon>
        <taxon>Gammaproteobacteria</taxon>
        <taxon>Thiotrichales</taxon>
        <taxon>Piscirickettsiaceae</taxon>
        <taxon>Methylophaga</taxon>
    </lineage>
</organism>
<dbReference type="STRING" id="1026882.MAMP_00147"/>
<gene>
    <name evidence="1" type="ORF">MAMP_00147</name>
</gene>
<accession>F5T1G0</accession>